<dbReference type="GeneID" id="109485283"/>
<organism evidence="11 12">
    <name type="scientific">Branchiostoma belcheri</name>
    <name type="common">Amphioxus</name>
    <dbReference type="NCBI Taxonomy" id="7741"/>
    <lineage>
        <taxon>Eukaryota</taxon>
        <taxon>Metazoa</taxon>
        <taxon>Chordata</taxon>
        <taxon>Cephalochordata</taxon>
        <taxon>Leptocardii</taxon>
        <taxon>Amphioxiformes</taxon>
        <taxon>Branchiostomatidae</taxon>
        <taxon>Branchiostoma</taxon>
    </lineage>
</organism>
<feature type="domain" description="Tyrosine-protein phosphatase" evidence="8">
    <location>
        <begin position="186"/>
        <end position="327"/>
    </location>
</feature>
<evidence type="ECO:0000259" key="8">
    <source>
        <dbReference type="PROSITE" id="PS50054"/>
    </source>
</evidence>
<comment type="subcellular location">
    <subcellularLocation>
        <location evidence="1">Nucleus</location>
    </subcellularLocation>
</comment>
<dbReference type="Gene3D" id="3.40.250.10">
    <property type="entry name" value="Rhodanese-like domain"/>
    <property type="match status" value="1"/>
</dbReference>
<dbReference type="PIRSF" id="PIRSF000939">
    <property type="entry name" value="MAPK_Ptase"/>
    <property type="match status" value="1"/>
</dbReference>
<dbReference type="InterPro" id="IPR020422">
    <property type="entry name" value="TYR_PHOSPHATASE_DUAL_dom"/>
</dbReference>
<keyword evidence="4 6" id="KW-0904">Protein phosphatase</keyword>
<dbReference type="InterPro" id="IPR000387">
    <property type="entry name" value="Tyr_Pase_dom"/>
</dbReference>
<evidence type="ECO:0000259" key="9">
    <source>
        <dbReference type="PROSITE" id="PS50056"/>
    </source>
</evidence>
<evidence type="ECO:0000313" key="11">
    <source>
        <dbReference type="Proteomes" id="UP000515135"/>
    </source>
</evidence>
<evidence type="ECO:0000256" key="2">
    <source>
        <dbReference type="ARBA" id="ARBA00008601"/>
    </source>
</evidence>
<dbReference type="PRINTS" id="PR01764">
    <property type="entry name" value="MAPKPHPHTASE"/>
</dbReference>
<feature type="domain" description="Rhodanese" evidence="10">
    <location>
        <begin position="27"/>
        <end position="144"/>
    </location>
</feature>
<dbReference type="FunFam" id="3.90.190.10:FF:000015">
    <property type="entry name" value="Dual specificity phosphatase 4"/>
    <property type="match status" value="1"/>
</dbReference>
<keyword evidence="5" id="KW-0539">Nucleus</keyword>
<dbReference type="SUPFAM" id="SSF52799">
    <property type="entry name" value="(Phosphotyrosine protein) phosphatases II"/>
    <property type="match status" value="1"/>
</dbReference>
<sequence length="393" mass="43416">MTMDNFQEAVHVTEITHQNLRAMLEGCAERLLLIDTRPFLAFNTCHVLMADNTHFPAIIKRRSKGTVGLDHIVKDVEKRQRLQAGFYSDIVVYDDNSDGPQHLTNDSTTQLVLNGLRQNCSHCHVAFLKGGFDTFSAEYPDLCQWSSPPVSPMGFSPTSSATLTANSTSALSTATPGSEPVYDRGQPVEILPYLYLGSGYHASRKDMLEALGITALLNVSRTCPNHFESEYMYKCIPVEDTQNADIQAWFQEAIDYIDLVKLSGGRVLVHCHAGVSRSATICLAYLMHTNRVRLDEAFDFVKQRRSVISPNFNFMGQLLQWEAQLHSAAPPSGSAGNCSNHGQVRPFCSSPTASVSSPAPRKRIRSASCAPLARSPCFVFPMPRQDQPLMSPS</sequence>
<feature type="active site" description="Phosphocysteine intermediate" evidence="7">
    <location>
        <position position="271"/>
    </location>
</feature>
<accession>A0A6P5ADG8</accession>
<evidence type="ECO:0000256" key="1">
    <source>
        <dbReference type="ARBA" id="ARBA00004123"/>
    </source>
</evidence>
<dbReference type="KEGG" id="bbel:109485283"/>
<dbReference type="GO" id="GO:0043409">
    <property type="term" value="P:negative regulation of MAPK cascade"/>
    <property type="evidence" value="ECO:0007669"/>
    <property type="project" value="TreeGrafter"/>
</dbReference>
<dbReference type="InterPro" id="IPR029021">
    <property type="entry name" value="Prot-tyrosine_phosphatase-like"/>
</dbReference>
<keyword evidence="3 6" id="KW-0378">Hydrolase</keyword>
<proteinExistence type="inferred from homology"/>
<dbReference type="InterPro" id="IPR000340">
    <property type="entry name" value="Dual-sp_phosphatase_cat-dom"/>
</dbReference>
<dbReference type="SUPFAM" id="SSF52821">
    <property type="entry name" value="Rhodanese/Cell cycle control phosphatase"/>
    <property type="match status" value="1"/>
</dbReference>
<dbReference type="PROSITE" id="PS50206">
    <property type="entry name" value="RHODANESE_3"/>
    <property type="match status" value="1"/>
</dbReference>
<dbReference type="GO" id="GO:0001706">
    <property type="term" value="P:endoderm formation"/>
    <property type="evidence" value="ECO:0007669"/>
    <property type="project" value="TreeGrafter"/>
</dbReference>
<gene>
    <name evidence="12" type="primary">LOC109485283</name>
</gene>
<dbReference type="PROSITE" id="PS50056">
    <property type="entry name" value="TYR_PHOSPHATASE_2"/>
    <property type="match status" value="1"/>
</dbReference>
<dbReference type="PANTHER" id="PTHR10159">
    <property type="entry name" value="DUAL SPECIFICITY PROTEIN PHOSPHATASE"/>
    <property type="match status" value="1"/>
</dbReference>
<evidence type="ECO:0000256" key="5">
    <source>
        <dbReference type="ARBA" id="ARBA00023242"/>
    </source>
</evidence>
<dbReference type="PRINTS" id="PR01908">
    <property type="entry name" value="ADSPHPHTASE"/>
</dbReference>
<dbReference type="InterPro" id="IPR008343">
    <property type="entry name" value="MKP"/>
</dbReference>
<dbReference type="SMART" id="SM00195">
    <property type="entry name" value="DSPc"/>
    <property type="match status" value="1"/>
</dbReference>
<comment type="similarity">
    <text evidence="2 6">Belongs to the protein-tyrosine phosphatase family. Non-receptor class dual specificity subfamily.</text>
</comment>
<dbReference type="InterPro" id="IPR016130">
    <property type="entry name" value="Tyr_Pase_AS"/>
</dbReference>
<dbReference type="RefSeq" id="XP_019644354.1">
    <property type="nucleotide sequence ID" value="XM_019788795.1"/>
</dbReference>
<dbReference type="EC" id="3.1.3.48" evidence="6"/>
<name>A0A6P5ADG8_BRABE</name>
<dbReference type="SMART" id="SM00450">
    <property type="entry name" value="RHOD"/>
    <property type="match status" value="1"/>
</dbReference>
<dbReference type="Gene3D" id="3.90.190.10">
    <property type="entry name" value="Protein tyrosine phosphatase superfamily"/>
    <property type="match status" value="1"/>
</dbReference>
<dbReference type="Pfam" id="PF00581">
    <property type="entry name" value="Rhodanese"/>
    <property type="match status" value="1"/>
</dbReference>
<dbReference type="GO" id="GO:0017017">
    <property type="term" value="F:MAP kinase tyrosine/serine/threonine phosphatase activity"/>
    <property type="evidence" value="ECO:0007669"/>
    <property type="project" value="InterPro"/>
</dbReference>
<evidence type="ECO:0000259" key="10">
    <source>
        <dbReference type="PROSITE" id="PS50206"/>
    </source>
</evidence>
<dbReference type="InterPro" id="IPR001763">
    <property type="entry name" value="Rhodanese-like_dom"/>
</dbReference>
<dbReference type="GO" id="GO:0005634">
    <property type="term" value="C:nucleus"/>
    <property type="evidence" value="ECO:0007669"/>
    <property type="project" value="UniProtKB-SubCell"/>
</dbReference>
<evidence type="ECO:0000313" key="12">
    <source>
        <dbReference type="RefSeq" id="XP_019644354.1"/>
    </source>
</evidence>
<dbReference type="GO" id="GO:0005737">
    <property type="term" value="C:cytoplasm"/>
    <property type="evidence" value="ECO:0007669"/>
    <property type="project" value="TreeGrafter"/>
</dbReference>
<dbReference type="AlphaFoldDB" id="A0A6P5ADG8"/>
<reference evidence="12" key="1">
    <citation type="submission" date="2025-08" db="UniProtKB">
        <authorList>
            <consortium name="RefSeq"/>
        </authorList>
    </citation>
    <scope>IDENTIFICATION</scope>
    <source>
        <tissue evidence="12">Gonad</tissue>
    </source>
</reference>
<dbReference type="CDD" id="cd14565">
    <property type="entry name" value="DSP_MKP_classI"/>
    <property type="match status" value="1"/>
</dbReference>
<comment type="catalytic activity">
    <reaction evidence="6">
        <text>O-phospho-L-threonyl-[protein] + H2O = L-threonyl-[protein] + phosphate</text>
        <dbReference type="Rhea" id="RHEA:47004"/>
        <dbReference type="Rhea" id="RHEA-COMP:11060"/>
        <dbReference type="Rhea" id="RHEA-COMP:11605"/>
        <dbReference type="ChEBI" id="CHEBI:15377"/>
        <dbReference type="ChEBI" id="CHEBI:30013"/>
        <dbReference type="ChEBI" id="CHEBI:43474"/>
        <dbReference type="ChEBI" id="CHEBI:61977"/>
        <dbReference type="EC" id="3.1.3.16"/>
    </reaction>
</comment>
<dbReference type="PROSITE" id="PS50054">
    <property type="entry name" value="TYR_PHOSPHATASE_DUAL"/>
    <property type="match status" value="1"/>
</dbReference>
<keyword evidence="11" id="KW-1185">Reference proteome</keyword>
<dbReference type="GO" id="GO:0004722">
    <property type="term" value="F:protein serine/threonine phosphatase activity"/>
    <property type="evidence" value="ECO:0007669"/>
    <property type="project" value="UniProtKB-EC"/>
</dbReference>
<dbReference type="Pfam" id="PF00782">
    <property type="entry name" value="DSPc"/>
    <property type="match status" value="1"/>
</dbReference>
<dbReference type="FunFam" id="3.40.250.10:FF:000020">
    <property type="entry name" value="Dual specificity protein phosphatase 8"/>
    <property type="match status" value="1"/>
</dbReference>
<dbReference type="InterPro" id="IPR003595">
    <property type="entry name" value="Tyr_Pase_cat"/>
</dbReference>
<dbReference type="OrthoDB" id="165342at2759"/>
<evidence type="ECO:0000256" key="3">
    <source>
        <dbReference type="ARBA" id="ARBA00022801"/>
    </source>
</evidence>
<evidence type="ECO:0000256" key="7">
    <source>
        <dbReference type="PIRSR" id="PIRSR000939-1"/>
    </source>
</evidence>
<dbReference type="PANTHER" id="PTHR10159:SF530">
    <property type="entry name" value="DUAL SPECIFICITY PROTEIN PHOSPHATASE DDB_G0271350-RELATED"/>
    <property type="match status" value="1"/>
</dbReference>
<dbReference type="PROSITE" id="PS00383">
    <property type="entry name" value="TYR_PHOSPHATASE_1"/>
    <property type="match status" value="1"/>
</dbReference>
<dbReference type="EC" id="3.1.3.16" evidence="6"/>
<comment type="catalytic activity">
    <reaction evidence="6">
        <text>O-phospho-L-tyrosyl-[protein] + H2O = L-tyrosyl-[protein] + phosphate</text>
        <dbReference type="Rhea" id="RHEA:10684"/>
        <dbReference type="Rhea" id="RHEA-COMP:10136"/>
        <dbReference type="Rhea" id="RHEA-COMP:20101"/>
        <dbReference type="ChEBI" id="CHEBI:15377"/>
        <dbReference type="ChEBI" id="CHEBI:43474"/>
        <dbReference type="ChEBI" id="CHEBI:46858"/>
        <dbReference type="ChEBI" id="CHEBI:61978"/>
        <dbReference type="EC" id="3.1.3.48"/>
    </reaction>
</comment>
<evidence type="ECO:0000256" key="6">
    <source>
        <dbReference type="PIRNR" id="PIRNR000939"/>
    </source>
</evidence>
<dbReference type="GO" id="GO:0004725">
    <property type="term" value="F:protein tyrosine phosphatase activity"/>
    <property type="evidence" value="ECO:0007669"/>
    <property type="project" value="UniProtKB-EC"/>
</dbReference>
<dbReference type="InterPro" id="IPR036873">
    <property type="entry name" value="Rhodanese-like_dom_sf"/>
</dbReference>
<dbReference type="Proteomes" id="UP000515135">
    <property type="component" value="Unplaced"/>
</dbReference>
<protein>
    <recommendedName>
        <fullName evidence="6">Dual specificity protein phosphatase</fullName>
        <ecNumber evidence="6">3.1.3.16</ecNumber>
        <ecNumber evidence="6">3.1.3.48</ecNumber>
    </recommendedName>
</protein>
<dbReference type="CDD" id="cd01446">
    <property type="entry name" value="DSP_MapKP"/>
    <property type="match status" value="1"/>
</dbReference>
<feature type="domain" description="Tyrosine specific protein phosphatases" evidence="9">
    <location>
        <begin position="251"/>
        <end position="305"/>
    </location>
</feature>
<evidence type="ECO:0000256" key="4">
    <source>
        <dbReference type="ARBA" id="ARBA00022912"/>
    </source>
</evidence>
<dbReference type="SMART" id="SM00404">
    <property type="entry name" value="PTPc_motif"/>
    <property type="match status" value="1"/>
</dbReference>